<feature type="binding site" evidence="4">
    <location>
        <position position="183"/>
    </location>
    <ligand>
        <name>D-glyceraldehyde 3-phosphate</name>
        <dbReference type="ChEBI" id="CHEBI:59776"/>
    </ligand>
</feature>
<evidence type="ECO:0000256" key="6">
    <source>
        <dbReference type="PIRSR" id="PIRSR000149-4"/>
    </source>
</evidence>
<evidence type="ECO:0000256" key="2">
    <source>
        <dbReference type="ARBA" id="ARBA00023002"/>
    </source>
</evidence>
<dbReference type="InterPro" id="IPR006424">
    <property type="entry name" value="Glyceraldehyde-3-P_DH_1"/>
</dbReference>
<dbReference type="FunFam" id="3.30.360.10:FF:000002">
    <property type="entry name" value="Glyceraldehyde-3-phosphate dehydrogenase"/>
    <property type="match status" value="1"/>
</dbReference>
<reference evidence="9 10" key="1">
    <citation type="submission" date="2021-03" db="EMBL/GenBank/DDBJ databases">
        <title>Antimicrobial resistance genes in bacteria isolated from Japanese honey, and their potential for conferring macrolide and lincosamide resistance in the American foulbrood pathogen Paenibacillus larvae.</title>
        <authorList>
            <person name="Okamoto M."/>
            <person name="Kumagai M."/>
            <person name="Kanamori H."/>
            <person name="Takamatsu D."/>
        </authorList>
    </citation>
    <scope>NUCLEOTIDE SEQUENCE [LARGE SCALE GENOMIC DNA]</scope>
    <source>
        <strain evidence="9 10">J34TS1</strain>
    </source>
</reference>
<organism evidence="9 10">
    <name type="scientific">Paenibacillus azoreducens</name>
    <dbReference type="NCBI Taxonomy" id="116718"/>
    <lineage>
        <taxon>Bacteria</taxon>
        <taxon>Bacillati</taxon>
        <taxon>Bacillota</taxon>
        <taxon>Bacilli</taxon>
        <taxon>Bacillales</taxon>
        <taxon>Paenibacillaceae</taxon>
        <taxon>Paenibacillus</taxon>
    </lineage>
</organism>
<dbReference type="PRINTS" id="PR00078">
    <property type="entry name" value="G3PDHDRGNASE"/>
</dbReference>
<evidence type="ECO:0000259" key="8">
    <source>
        <dbReference type="SMART" id="SM00846"/>
    </source>
</evidence>
<keyword evidence="2" id="KW-0560">Oxidoreductase</keyword>
<dbReference type="InterPro" id="IPR020829">
    <property type="entry name" value="GlycerAld_3-P_DH_cat"/>
</dbReference>
<gene>
    <name evidence="9" type="primary">gapB</name>
    <name evidence="9" type="ORF">J34TS1_01420</name>
</gene>
<evidence type="ECO:0000256" key="3">
    <source>
        <dbReference type="PIRSR" id="PIRSR000149-1"/>
    </source>
</evidence>
<feature type="binding site" evidence="5">
    <location>
        <position position="315"/>
    </location>
    <ligand>
        <name>NAD(+)</name>
        <dbReference type="ChEBI" id="CHEBI:57540"/>
    </ligand>
</feature>
<dbReference type="PANTHER" id="PTHR43148">
    <property type="entry name" value="GLYCERALDEHYDE-3-PHOSPHATE DEHYDROGENASE 2"/>
    <property type="match status" value="1"/>
</dbReference>
<dbReference type="CDD" id="cd05214">
    <property type="entry name" value="GAPDH_I_N"/>
    <property type="match status" value="1"/>
</dbReference>
<evidence type="ECO:0000313" key="9">
    <source>
        <dbReference type="EMBL" id="GIO45377.1"/>
    </source>
</evidence>
<comment type="similarity">
    <text evidence="1 7">Belongs to the glyceraldehyde-3-phosphate dehydrogenase family.</text>
</comment>
<dbReference type="AlphaFoldDB" id="A0A919Y658"/>
<feature type="active site" description="Nucleophile" evidence="3">
    <location>
        <position position="153"/>
    </location>
</feature>
<keyword evidence="5" id="KW-0520">NAD</keyword>
<dbReference type="GO" id="GO:0050661">
    <property type="term" value="F:NADP binding"/>
    <property type="evidence" value="ECO:0007669"/>
    <property type="project" value="InterPro"/>
</dbReference>
<dbReference type="PIRSF" id="PIRSF000149">
    <property type="entry name" value="GAP_DH"/>
    <property type="match status" value="1"/>
</dbReference>
<feature type="binding site" evidence="5">
    <location>
        <position position="79"/>
    </location>
    <ligand>
        <name>NAD(+)</name>
        <dbReference type="ChEBI" id="CHEBI:57540"/>
    </ligand>
</feature>
<evidence type="ECO:0000256" key="5">
    <source>
        <dbReference type="PIRSR" id="PIRSR000149-3"/>
    </source>
</evidence>
<dbReference type="InterPro" id="IPR036291">
    <property type="entry name" value="NAD(P)-bd_dom_sf"/>
</dbReference>
<evidence type="ECO:0000256" key="4">
    <source>
        <dbReference type="PIRSR" id="PIRSR000149-2"/>
    </source>
</evidence>
<dbReference type="Proteomes" id="UP000682811">
    <property type="component" value="Unassembled WGS sequence"/>
</dbReference>
<comment type="caution">
    <text evidence="9">The sequence shown here is derived from an EMBL/GenBank/DDBJ whole genome shotgun (WGS) entry which is preliminary data.</text>
</comment>
<sequence>MQKRIGISGTGRIGRLVIRSMVMCGEGSSLALINSSCAPDQLAHLLKYDSIHGRWTEDIKAGERCLFIRGHRIPLVNERDPELLPWRDYGVDVVVDATGKFKSRPEASKHLQAGVKRVVVTAPGKDLDCTIVMGVNEHVYDAEKHSLISIGSCTTNCLAPILHVLDQEFGVHNGWMTTVHAYTNDQKHLDNAHSDWRRARACGSSIIPTSTGVGKALKEILPHLAERIQGLSLRVPVQNVSLVDLTAELQREVTKADIARAFKNAIEKDMGPYVEYNEEPLVSSDYIGNSKSAIIDGLSIQTAGHQAKLLAWYDNEWAYACRVKDFIKHMFSQSGKEEPRCVTQSV</sequence>
<dbReference type="NCBIfam" id="TIGR01534">
    <property type="entry name" value="GAPDH-I"/>
    <property type="match status" value="1"/>
</dbReference>
<evidence type="ECO:0000256" key="7">
    <source>
        <dbReference type="RuleBase" id="RU000397"/>
    </source>
</evidence>
<dbReference type="GO" id="GO:0051287">
    <property type="term" value="F:NAD binding"/>
    <property type="evidence" value="ECO:0007669"/>
    <property type="project" value="InterPro"/>
</dbReference>
<dbReference type="SUPFAM" id="SSF51735">
    <property type="entry name" value="NAD(P)-binding Rossmann-fold domains"/>
    <property type="match status" value="1"/>
</dbReference>
<dbReference type="RefSeq" id="WP_212976579.1">
    <property type="nucleotide sequence ID" value="NZ_AP025343.1"/>
</dbReference>
<dbReference type="Pfam" id="PF00044">
    <property type="entry name" value="Gp_dh_N"/>
    <property type="match status" value="1"/>
</dbReference>
<proteinExistence type="inferred from homology"/>
<dbReference type="SMART" id="SM00846">
    <property type="entry name" value="Gp_dh_N"/>
    <property type="match status" value="1"/>
</dbReference>
<feature type="binding site" evidence="5">
    <location>
        <position position="121"/>
    </location>
    <ligand>
        <name>NAD(+)</name>
        <dbReference type="ChEBI" id="CHEBI:57540"/>
    </ligand>
</feature>
<dbReference type="GO" id="GO:0006006">
    <property type="term" value="P:glucose metabolic process"/>
    <property type="evidence" value="ECO:0007669"/>
    <property type="project" value="InterPro"/>
</dbReference>
<protein>
    <submittedName>
        <fullName evidence="9">Glyceraldehyde-3-phosphate dehydrogenase 2</fullName>
    </submittedName>
</protein>
<dbReference type="Gene3D" id="3.40.50.720">
    <property type="entry name" value="NAD(P)-binding Rossmann-like Domain"/>
    <property type="match status" value="1"/>
</dbReference>
<dbReference type="Gene3D" id="3.30.360.10">
    <property type="entry name" value="Dihydrodipicolinate Reductase, domain 2"/>
    <property type="match status" value="1"/>
</dbReference>
<dbReference type="InterPro" id="IPR020828">
    <property type="entry name" value="GlycerAld_3-P_DH_NAD(P)-bd"/>
</dbReference>
<keyword evidence="5" id="KW-0547">Nucleotide-binding</keyword>
<dbReference type="SUPFAM" id="SSF55347">
    <property type="entry name" value="Glyceraldehyde-3-phosphate dehydrogenase-like, C-terminal domain"/>
    <property type="match status" value="1"/>
</dbReference>
<dbReference type="CDD" id="cd18126">
    <property type="entry name" value="GAPDH_I_C"/>
    <property type="match status" value="1"/>
</dbReference>
<feature type="binding site" evidence="4">
    <location>
        <begin position="211"/>
        <end position="212"/>
    </location>
    <ligand>
        <name>D-glyceraldehyde 3-phosphate</name>
        <dbReference type="ChEBI" id="CHEBI:59776"/>
    </ligand>
</feature>
<feature type="site" description="Activates thiol group during catalysis" evidence="6">
    <location>
        <position position="180"/>
    </location>
</feature>
<dbReference type="EMBL" id="BORT01000001">
    <property type="protein sequence ID" value="GIO45377.1"/>
    <property type="molecule type" value="Genomic_DNA"/>
</dbReference>
<feature type="binding site" evidence="4">
    <location>
        <position position="234"/>
    </location>
    <ligand>
        <name>D-glyceraldehyde 3-phosphate</name>
        <dbReference type="ChEBI" id="CHEBI:59776"/>
    </ligand>
</feature>
<keyword evidence="10" id="KW-1185">Reference proteome</keyword>
<dbReference type="InterPro" id="IPR020831">
    <property type="entry name" value="GlycerAld/Erythrose_P_DH"/>
</dbReference>
<dbReference type="Pfam" id="PF02800">
    <property type="entry name" value="Gp_dh_C"/>
    <property type="match status" value="1"/>
</dbReference>
<evidence type="ECO:0000313" key="10">
    <source>
        <dbReference type="Proteomes" id="UP000682811"/>
    </source>
</evidence>
<dbReference type="GO" id="GO:0016620">
    <property type="term" value="F:oxidoreductase activity, acting on the aldehyde or oxo group of donors, NAD or NADP as acceptor"/>
    <property type="evidence" value="ECO:0007669"/>
    <property type="project" value="InterPro"/>
</dbReference>
<feature type="binding site" evidence="5">
    <location>
        <begin position="12"/>
        <end position="13"/>
    </location>
    <ligand>
        <name>NAD(+)</name>
        <dbReference type="ChEBI" id="CHEBI:57540"/>
    </ligand>
</feature>
<name>A0A919Y658_9BACL</name>
<dbReference type="FunFam" id="3.40.50.720:FF:000001">
    <property type="entry name" value="Glyceraldehyde-3-phosphate dehydrogenase"/>
    <property type="match status" value="1"/>
</dbReference>
<feature type="binding site" evidence="4">
    <location>
        <begin position="152"/>
        <end position="154"/>
    </location>
    <ligand>
        <name>D-glyceraldehyde 3-phosphate</name>
        <dbReference type="ChEBI" id="CHEBI:59776"/>
    </ligand>
</feature>
<feature type="domain" description="Glyceraldehyde 3-phosphate dehydrogenase NAD(P) binding" evidence="8">
    <location>
        <begin position="3"/>
        <end position="153"/>
    </location>
</feature>
<evidence type="ECO:0000256" key="1">
    <source>
        <dbReference type="ARBA" id="ARBA00007406"/>
    </source>
</evidence>
<accession>A0A919Y658</accession>